<dbReference type="GO" id="GO:0009277">
    <property type="term" value="C:fungal-type cell wall"/>
    <property type="evidence" value="ECO:0007669"/>
    <property type="project" value="TreeGrafter"/>
</dbReference>
<feature type="region of interest" description="Disordered" evidence="13">
    <location>
        <begin position="323"/>
        <end position="368"/>
    </location>
</feature>
<feature type="chain" id="PRO_5042579467" description="Probable beta-glucosidase btgE" evidence="14">
    <location>
        <begin position="20"/>
        <end position="634"/>
    </location>
</feature>
<evidence type="ECO:0000256" key="2">
    <source>
        <dbReference type="ARBA" id="ARBA00008773"/>
    </source>
</evidence>
<evidence type="ECO:0000256" key="9">
    <source>
        <dbReference type="ARBA" id="ARBA00039284"/>
    </source>
</evidence>
<dbReference type="PANTHER" id="PTHR16631:SF24">
    <property type="entry name" value="FAMILY 17 GLUCOSIDASE SCW11-RELATED"/>
    <property type="match status" value="1"/>
</dbReference>
<organism evidence="15 16">
    <name type="scientific">Neurospora hispaniola</name>
    <dbReference type="NCBI Taxonomy" id="588809"/>
    <lineage>
        <taxon>Eukaryota</taxon>
        <taxon>Fungi</taxon>
        <taxon>Dikarya</taxon>
        <taxon>Ascomycota</taxon>
        <taxon>Pezizomycotina</taxon>
        <taxon>Sordariomycetes</taxon>
        <taxon>Sordariomycetidae</taxon>
        <taxon>Sordariales</taxon>
        <taxon>Sordariaceae</taxon>
        <taxon>Neurospora</taxon>
    </lineage>
</organism>
<dbReference type="GO" id="GO:0071555">
    <property type="term" value="P:cell wall organization"/>
    <property type="evidence" value="ECO:0007669"/>
    <property type="project" value="TreeGrafter"/>
</dbReference>
<evidence type="ECO:0000256" key="4">
    <source>
        <dbReference type="ARBA" id="ARBA00022525"/>
    </source>
</evidence>
<comment type="similarity">
    <text evidence="2">Belongs to the glycosyl hydrolase 17 family.</text>
</comment>
<feature type="compositionally biased region" description="Low complexity" evidence="13">
    <location>
        <begin position="323"/>
        <end position="352"/>
    </location>
</feature>
<dbReference type="AlphaFoldDB" id="A0AAJ0IBL3"/>
<dbReference type="EMBL" id="JAULSX010000002">
    <property type="protein sequence ID" value="KAK3496638.1"/>
    <property type="molecule type" value="Genomic_DNA"/>
</dbReference>
<evidence type="ECO:0000256" key="13">
    <source>
        <dbReference type="SAM" id="MobiDB-lite"/>
    </source>
</evidence>
<comment type="function">
    <text evidence="8">Beta-glucosidases are one of a number of cellulolytic enzymes involved in the degradation of cellulosic biomass. Catalyzes the last step releasing glucose from the inhibitory cellobiose.</text>
</comment>
<evidence type="ECO:0000256" key="6">
    <source>
        <dbReference type="ARBA" id="ARBA00022801"/>
    </source>
</evidence>
<accession>A0AAJ0IBL3</accession>
<evidence type="ECO:0000256" key="14">
    <source>
        <dbReference type="SAM" id="SignalP"/>
    </source>
</evidence>
<keyword evidence="4" id="KW-0964">Secreted</keyword>
<evidence type="ECO:0000256" key="1">
    <source>
        <dbReference type="ARBA" id="ARBA00004191"/>
    </source>
</evidence>
<dbReference type="RefSeq" id="XP_062694902.1">
    <property type="nucleotide sequence ID" value="XM_062841527.1"/>
</dbReference>
<name>A0AAJ0IBL3_9PEZI</name>
<comment type="caution">
    <text evidence="15">The sequence shown here is derived from an EMBL/GenBank/DDBJ whole genome shotgun (WGS) entry which is preliminary data.</text>
</comment>
<evidence type="ECO:0000256" key="11">
    <source>
        <dbReference type="ARBA" id="ARBA00041516"/>
    </source>
</evidence>
<evidence type="ECO:0000256" key="10">
    <source>
        <dbReference type="ARBA" id="ARBA00041495"/>
    </source>
</evidence>
<evidence type="ECO:0000256" key="5">
    <source>
        <dbReference type="ARBA" id="ARBA00022729"/>
    </source>
</evidence>
<dbReference type="InterPro" id="IPR050732">
    <property type="entry name" value="Beta-glucan_modifiers"/>
</dbReference>
<proteinExistence type="inferred from homology"/>
<reference evidence="15 16" key="1">
    <citation type="journal article" date="2023" name="Mol. Phylogenet. Evol.">
        <title>Genome-scale phylogeny and comparative genomics of the fungal order Sordariales.</title>
        <authorList>
            <person name="Hensen N."/>
            <person name="Bonometti L."/>
            <person name="Westerberg I."/>
            <person name="Brannstrom I.O."/>
            <person name="Guillou S."/>
            <person name="Cros-Aarteil S."/>
            <person name="Calhoun S."/>
            <person name="Haridas S."/>
            <person name="Kuo A."/>
            <person name="Mondo S."/>
            <person name="Pangilinan J."/>
            <person name="Riley R."/>
            <person name="LaButti K."/>
            <person name="Andreopoulos B."/>
            <person name="Lipzen A."/>
            <person name="Chen C."/>
            <person name="Yan M."/>
            <person name="Daum C."/>
            <person name="Ng V."/>
            <person name="Clum A."/>
            <person name="Steindorff A."/>
            <person name="Ohm R.A."/>
            <person name="Martin F."/>
            <person name="Silar P."/>
            <person name="Natvig D.O."/>
            <person name="Lalanne C."/>
            <person name="Gautier V."/>
            <person name="Ament-Velasquez S.L."/>
            <person name="Kruys A."/>
            <person name="Hutchinson M.I."/>
            <person name="Powell A.J."/>
            <person name="Barry K."/>
            <person name="Miller A.N."/>
            <person name="Grigoriev I.V."/>
            <person name="Debuchy R."/>
            <person name="Gladieux P."/>
            <person name="Hiltunen Thoren M."/>
            <person name="Johannesson H."/>
        </authorList>
    </citation>
    <scope>NUCLEOTIDE SEQUENCE [LARGE SCALE GENOMIC DNA]</scope>
    <source>
        <strain evidence="15 16">FGSC 10403</strain>
    </source>
</reference>
<keyword evidence="16" id="KW-1185">Reference proteome</keyword>
<keyword evidence="5 14" id="KW-0732">Signal</keyword>
<dbReference type="InterPro" id="IPR017853">
    <property type="entry name" value="GH"/>
</dbReference>
<dbReference type="Gene3D" id="3.20.20.80">
    <property type="entry name" value="Glycosidases"/>
    <property type="match status" value="1"/>
</dbReference>
<dbReference type="GO" id="GO:0009986">
    <property type="term" value="C:cell surface"/>
    <property type="evidence" value="ECO:0007669"/>
    <property type="project" value="TreeGrafter"/>
</dbReference>
<gene>
    <name evidence="15" type="ORF">B0T23DRAFT_60488</name>
</gene>
<evidence type="ECO:0000256" key="7">
    <source>
        <dbReference type="ARBA" id="ARBA00023295"/>
    </source>
</evidence>
<evidence type="ECO:0000313" key="15">
    <source>
        <dbReference type="EMBL" id="KAK3496638.1"/>
    </source>
</evidence>
<dbReference type="Proteomes" id="UP001285908">
    <property type="component" value="Unassembled WGS sequence"/>
</dbReference>
<evidence type="ECO:0000256" key="8">
    <source>
        <dbReference type="ARBA" id="ARBA00024983"/>
    </source>
</evidence>
<evidence type="ECO:0000313" key="16">
    <source>
        <dbReference type="Proteomes" id="UP001285908"/>
    </source>
</evidence>
<dbReference type="GO" id="GO:0005576">
    <property type="term" value="C:extracellular region"/>
    <property type="evidence" value="ECO:0007669"/>
    <property type="project" value="TreeGrafter"/>
</dbReference>
<protein>
    <recommendedName>
        <fullName evidence="9">Probable beta-glucosidase btgE</fullName>
    </recommendedName>
    <alternativeName>
        <fullName evidence="10">Beta-D-glucoside glucohydrolase btgE</fullName>
    </alternativeName>
    <alternativeName>
        <fullName evidence="12">Cellobiase btgE</fullName>
    </alternativeName>
    <alternativeName>
        <fullName evidence="11">Gentiobiase btgE</fullName>
    </alternativeName>
</protein>
<dbReference type="SUPFAM" id="SSF51445">
    <property type="entry name" value="(Trans)glycosidases"/>
    <property type="match status" value="1"/>
</dbReference>
<dbReference type="GeneID" id="87879149"/>
<keyword evidence="6 15" id="KW-0378">Hydrolase</keyword>
<evidence type="ECO:0000256" key="3">
    <source>
        <dbReference type="ARBA" id="ARBA00022512"/>
    </source>
</evidence>
<evidence type="ECO:0000256" key="12">
    <source>
        <dbReference type="ARBA" id="ARBA00042762"/>
    </source>
</evidence>
<dbReference type="PANTHER" id="PTHR16631">
    <property type="entry name" value="GLUCAN 1,3-BETA-GLUCOSIDASE"/>
    <property type="match status" value="1"/>
</dbReference>
<keyword evidence="3" id="KW-0134">Cell wall</keyword>
<feature type="signal peptide" evidence="14">
    <location>
        <begin position="1"/>
        <end position="19"/>
    </location>
</feature>
<comment type="subcellular location">
    <subcellularLocation>
        <location evidence="1">Secreted</location>
        <location evidence="1">Cell wall</location>
    </subcellularLocation>
</comment>
<sequence>MKGILVAASAAILAGGASANRLHHRHLHQPLFEKRVHNESEICVPGCTTIWTTITGPAGLYTPPAPPSTAVPATSSAITTSEALPTLSSSLVFANSSSIVVPSTSSIAIPSTSSIAIPSTSSIAVPSTTEVVVVPTTTSQGPVTVPTPIQQTCPTPGTYTFPATTVVLTETKTVCGASSTVVPSGTHTLGGVTTVVETATTVVCPVATTKTAENGVVTSVVELTTYVCPSAGTYTIAPITTTVTDSEPVTVRVPVVETYNPGTYSAPAVVTTITETNVVVYCPFTAVEPPVTSTQAPVVPTTSVAPPVVSVAPPVVSIAPPVVSEAPQEPSSTSSAVPVVSEVPQEPSSTSSAVPQPTAPTGNLGGKGDKWAMTYTPFTQDGQCKSAADVMTDIKAIANAGFTTLRVYSTDCDTLPSVGAAAEATGLRLILGVFIGTAGCENGSPNVSEQIAAIKSWGRFDMVDLVVVGNEALFNGFCTVGQLRDLINRVKSELGSAGYSGPYTTTDVVSAWQSMDMTDICNVIDVVACNSHAYFDANTAPEQAGTFVAGQLAIVEKVCNKPGFVMETGWPTAGECIGKACPGREQQKTALAAIKQEMGKKVVFFSFSDDHWKQPGSCNCEQHWGCGEIFGVTL</sequence>
<dbReference type="GO" id="GO:0042973">
    <property type="term" value="F:glucan endo-1,3-beta-D-glucosidase activity"/>
    <property type="evidence" value="ECO:0007669"/>
    <property type="project" value="TreeGrafter"/>
</dbReference>
<keyword evidence="7" id="KW-0326">Glycosidase</keyword>